<evidence type="ECO:0000313" key="2">
    <source>
        <dbReference type="EMBL" id="KAL2632712.1"/>
    </source>
</evidence>
<name>A0ABD1YSM1_9MARC</name>
<evidence type="ECO:0000256" key="1">
    <source>
        <dbReference type="SAM" id="MobiDB-lite"/>
    </source>
</evidence>
<feature type="region of interest" description="Disordered" evidence="1">
    <location>
        <begin position="35"/>
        <end position="79"/>
    </location>
</feature>
<dbReference type="AlphaFoldDB" id="A0ABD1YSM1"/>
<feature type="compositionally biased region" description="Basic and acidic residues" evidence="1">
    <location>
        <begin position="68"/>
        <end position="79"/>
    </location>
</feature>
<evidence type="ECO:0000313" key="3">
    <source>
        <dbReference type="Proteomes" id="UP001605036"/>
    </source>
</evidence>
<accession>A0ABD1YSM1</accession>
<organism evidence="2 3">
    <name type="scientific">Riccia fluitans</name>
    <dbReference type="NCBI Taxonomy" id="41844"/>
    <lineage>
        <taxon>Eukaryota</taxon>
        <taxon>Viridiplantae</taxon>
        <taxon>Streptophyta</taxon>
        <taxon>Embryophyta</taxon>
        <taxon>Marchantiophyta</taxon>
        <taxon>Marchantiopsida</taxon>
        <taxon>Marchantiidae</taxon>
        <taxon>Marchantiales</taxon>
        <taxon>Ricciaceae</taxon>
        <taxon>Riccia</taxon>
    </lineage>
</organism>
<reference evidence="2 3" key="1">
    <citation type="submission" date="2024-09" db="EMBL/GenBank/DDBJ databases">
        <title>Chromosome-scale assembly of Riccia fluitans.</title>
        <authorList>
            <person name="Paukszto L."/>
            <person name="Sawicki J."/>
            <person name="Karawczyk K."/>
            <person name="Piernik-Szablinska J."/>
            <person name="Szczecinska M."/>
            <person name="Mazdziarz M."/>
        </authorList>
    </citation>
    <scope>NUCLEOTIDE SEQUENCE [LARGE SCALE GENOMIC DNA]</scope>
    <source>
        <strain evidence="2">Rf_01</strain>
        <tissue evidence="2">Aerial parts of the thallus</tissue>
    </source>
</reference>
<feature type="compositionally biased region" description="Basic and acidic residues" evidence="1">
    <location>
        <begin position="39"/>
        <end position="57"/>
    </location>
</feature>
<gene>
    <name evidence="2" type="ORF">R1flu_004191</name>
</gene>
<comment type="caution">
    <text evidence="2">The sequence shown here is derived from an EMBL/GenBank/DDBJ whole genome shotgun (WGS) entry which is preliminary data.</text>
</comment>
<protein>
    <submittedName>
        <fullName evidence="2">Uncharacterized protein</fullName>
    </submittedName>
</protein>
<proteinExistence type="predicted"/>
<dbReference type="EMBL" id="JBHFFA010000003">
    <property type="protein sequence ID" value="KAL2632712.1"/>
    <property type="molecule type" value="Genomic_DNA"/>
</dbReference>
<dbReference type="Proteomes" id="UP001605036">
    <property type="component" value="Unassembled WGS sequence"/>
</dbReference>
<keyword evidence="3" id="KW-1185">Reference proteome</keyword>
<sequence>MDCGLMETEAVTSRNGLMRERVKQRRRCNARTWKWQGHGNDEEGNGKGRLSETREHANGISTWSRGDMSARVETEIGKT</sequence>